<dbReference type="AlphaFoldDB" id="A0A917BH69"/>
<organism evidence="2 3">
    <name type="scientific">Marmoricola endophyticus</name>
    <dbReference type="NCBI Taxonomy" id="2040280"/>
    <lineage>
        <taxon>Bacteria</taxon>
        <taxon>Bacillati</taxon>
        <taxon>Actinomycetota</taxon>
        <taxon>Actinomycetes</taxon>
        <taxon>Propionibacteriales</taxon>
        <taxon>Nocardioidaceae</taxon>
        <taxon>Marmoricola</taxon>
    </lineage>
</organism>
<dbReference type="Proteomes" id="UP000649179">
    <property type="component" value="Unassembled WGS sequence"/>
</dbReference>
<proteinExistence type="predicted"/>
<gene>
    <name evidence="2" type="ORF">GCM10011519_13680</name>
</gene>
<keyword evidence="3" id="KW-1185">Reference proteome</keyword>
<reference evidence="2" key="2">
    <citation type="submission" date="2020-09" db="EMBL/GenBank/DDBJ databases">
        <authorList>
            <person name="Sun Q."/>
            <person name="Zhou Y."/>
        </authorList>
    </citation>
    <scope>NUCLEOTIDE SEQUENCE</scope>
    <source>
        <strain evidence="2">CGMCC 1.16067</strain>
    </source>
</reference>
<protein>
    <submittedName>
        <fullName evidence="2">Uncharacterized protein</fullName>
    </submittedName>
</protein>
<accession>A0A917BH69</accession>
<keyword evidence="1" id="KW-1133">Transmembrane helix</keyword>
<keyword evidence="1" id="KW-0812">Transmembrane</keyword>
<keyword evidence="1" id="KW-0472">Membrane</keyword>
<evidence type="ECO:0000313" key="3">
    <source>
        <dbReference type="Proteomes" id="UP000649179"/>
    </source>
</evidence>
<evidence type="ECO:0000313" key="2">
    <source>
        <dbReference type="EMBL" id="GGF41197.1"/>
    </source>
</evidence>
<sequence length="61" mass="6690">MSVDHSGPGDPKTAMWLAIGFAALALVLAVVLHNVFSIVLIVFAVGDFAYFLWLRDRITKD</sequence>
<reference evidence="2" key="1">
    <citation type="journal article" date="2014" name="Int. J. Syst. Evol. Microbiol.">
        <title>Complete genome sequence of Corynebacterium casei LMG S-19264T (=DSM 44701T), isolated from a smear-ripened cheese.</title>
        <authorList>
            <consortium name="US DOE Joint Genome Institute (JGI-PGF)"/>
            <person name="Walter F."/>
            <person name="Albersmeier A."/>
            <person name="Kalinowski J."/>
            <person name="Ruckert C."/>
        </authorList>
    </citation>
    <scope>NUCLEOTIDE SEQUENCE</scope>
    <source>
        <strain evidence="2">CGMCC 1.16067</strain>
    </source>
</reference>
<name>A0A917BH69_9ACTN</name>
<feature type="transmembrane region" description="Helical" evidence="1">
    <location>
        <begin position="20"/>
        <end position="53"/>
    </location>
</feature>
<evidence type="ECO:0000256" key="1">
    <source>
        <dbReference type="SAM" id="Phobius"/>
    </source>
</evidence>
<comment type="caution">
    <text evidence="2">The sequence shown here is derived from an EMBL/GenBank/DDBJ whole genome shotgun (WGS) entry which is preliminary data.</text>
</comment>
<dbReference type="EMBL" id="BMKQ01000001">
    <property type="protein sequence ID" value="GGF41197.1"/>
    <property type="molecule type" value="Genomic_DNA"/>
</dbReference>
<dbReference type="RefSeq" id="WP_188779107.1">
    <property type="nucleotide sequence ID" value="NZ_BMKQ01000001.1"/>
</dbReference>